<sequence length="209" mass="24160">MIFGWPKTPNAYVSVTDQYVFVFVCAFAYFAFFNACYSNPGIVNITNAEKVNKLFDHDYLIFSPKMCSTCLIDKPARSKHCSLCKVCVAKADHHCAWSGCFRKTVLYPFPYVFFITVNNCVGHNNYRYFLLFLVGTWILCFYMTYIVSCVLLNEIKIHNVARYLVIDPKTNQRRQITQTEVYLFMAQSQAVLTALAVSGCKWQNSQRIF</sequence>
<evidence type="ECO:0000313" key="12">
    <source>
        <dbReference type="EMBL" id="ORY42539.1"/>
    </source>
</evidence>
<organism evidence="12 13">
    <name type="scientific">Rhizoclosmatium globosum</name>
    <dbReference type="NCBI Taxonomy" id="329046"/>
    <lineage>
        <taxon>Eukaryota</taxon>
        <taxon>Fungi</taxon>
        <taxon>Fungi incertae sedis</taxon>
        <taxon>Chytridiomycota</taxon>
        <taxon>Chytridiomycota incertae sedis</taxon>
        <taxon>Chytridiomycetes</taxon>
        <taxon>Chytridiales</taxon>
        <taxon>Chytriomycetaceae</taxon>
        <taxon>Rhizoclosmatium</taxon>
    </lineage>
</organism>
<comment type="domain">
    <text evidence="10">The DHHC domain is required for palmitoyltransferase activity.</text>
</comment>
<keyword evidence="13" id="KW-1185">Reference proteome</keyword>
<keyword evidence="2 10" id="KW-0808">Transferase</keyword>
<reference evidence="12 13" key="1">
    <citation type="submission" date="2016-07" db="EMBL/GenBank/DDBJ databases">
        <title>Pervasive Adenine N6-methylation of Active Genes in Fungi.</title>
        <authorList>
            <consortium name="DOE Joint Genome Institute"/>
            <person name="Mondo S.J."/>
            <person name="Dannebaum R.O."/>
            <person name="Kuo R.C."/>
            <person name="Labutti K."/>
            <person name="Haridas S."/>
            <person name="Kuo A."/>
            <person name="Salamov A."/>
            <person name="Ahrendt S.R."/>
            <person name="Lipzen A."/>
            <person name="Sullivan W."/>
            <person name="Andreopoulos W.B."/>
            <person name="Clum A."/>
            <person name="Lindquist E."/>
            <person name="Daum C."/>
            <person name="Ramamoorthy G.K."/>
            <person name="Gryganskyi A."/>
            <person name="Culley D."/>
            <person name="Magnuson J.K."/>
            <person name="James T.Y."/>
            <person name="O'Malley M.A."/>
            <person name="Stajich J.E."/>
            <person name="Spatafora J.W."/>
            <person name="Visel A."/>
            <person name="Grigoriev I.V."/>
        </authorList>
    </citation>
    <scope>NUCLEOTIDE SEQUENCE [LARGE SCALE GENOMIC DNA]</scope>
    <source>
        <strain evidence="12 13">JEL800</strain>
    </source>
</reference>
<gene>
    <name evidence="12" type="ORF">BCR33DRAFT_297502</name>
</gene>
<evidence type="ECO:0000256" key="6">
    <source>
        <dbReference type="ARBA" id="ARBA00023139"/>
    </source>
</evidence>
<dbReference type="PROSITE" id="PS50216">
    <property type="entry name" value="DHHC"/>
    <property type="match status" value="1"/>
</dbReference>
<protein>
    <recommendedName>
        <fullName evidence="10">Palmitoyltransferase</fullName>
        <ecNumber evidence="10">2.3.1.225</ecNumber>
    </recommendedName>
</protein>
<dbReference type="STRING" id="329046.A0A1Y2C676"/>
<evidence type="ECO:0000256" key="7">
    <source>
        <dbReference type="ARBA" id="ARBA00023288"/>
    </source>
</evidence>
<dbReference type="PANTHER" id="PTHR12246">
    <property type="entry name" value="PALMITOYLTRANSFERASE ZDHHC16"/>
    <property type="match status" value="1"/>
</dbReference>
<keyword evidence="8 10" id="KW-0012">Acyltransferase</keyword>
<dbReference type="InterPro" id="IPR001594">
    <property type="entry name" value="Palmitoyltrfase_DHHC"/>
</dbReference>
<dbReference type="AlphaFoldDB" id="A0A1Y2C676"/>
<keyword evidence="5 10" id="KW-0472">Membrane</keyword>
<keyword evidence="6" id="KW-0564">Palmitate</keyword>
<evidence type="ECO:0000256" key="4">
    <source>
        <dbReference type="ARBA" id="ARBA00022989"/>
    </source>
</evidence>
<dbReference type="GO" id="GO:0016020">
    <property type="term" value="C:membrane"/>
    <property type="evidence" value="ECO:0007669"/>
    <property type="project" value="UniProtKB-SubCell"/>
</dbReference>
<evidence type="ECO:0000259" key="11">
    <source>
        <dbReference type="Pfam" id="PF01529"/>
    </source>
</evidence>
<evidence type="ECO:0000256" key="2">
    <source>
        <dbReference type="ARBA" id="ARBA00022679"/>
    </source>
</evidence>
<dbReference type="Pfam" id="PF01529">
    <property type="entry name" value="DHHC"/>
    <property type="match status" value="2"/>
</dbReference>
<comment type="caution">
    <text evidence="12">The sequence shown here is derived from an EMBL/GenBank/DDBJ whole genome shotgun (WGS) entry which is preliminary data.</text>
</comment>
<evidence type="ECO:0000256" key="3">
    <source>
        <dbReference type="ARBA" id="ARBA00022692"/>
    </source>
</evidence>
<feature type="transmembrane region" description="Helical" evidence="10">
    <location>
        <begin position="128"/>
        <end position="147"/>
    </location>
</feature>
<comment type="catalytic activity">
    <reaction evidence="9 10">
        <text>L-cysteinyl-[protein] + hexadecanoyl-CoA = S-hexadecanoyl-L-cysteinyl-[protein] + CoA</text>
        <dbReference type="Rhea" id="RHEA:36683"/>
        <dbReference type="Rhea" id="RHEA-COMP:10131"/>
        <dbReference type="Rhea" id="RHEA-COMP:11032"/>
        <dbReference type="ChEBI" id="CHEBI:29950"/>
        <dbReference type="ChEBI" id="CHEBI:57287"/>
        <dbReference type="ChEBI" id="CHEBI:57379"/>
        <dbReference type="ChEBI" id="CHEBI:74151"/>
        <dbReference type="EC" id="2.3.1.225"/>
    </reaction>
</comment>
<dbReference type="OrthoDB" id="9909019at2759"/>
<keyword evidence="4 10" id="KW-1133">Transmembrane helix</keyword>
<dbReference type="GO" id="GO:0019706">
    <property type="term" value="F:protein-cysteine S-palmitoyltransferase activity"/>
    <property type="evidence" value="ECO:0007669"/>
    <property type="project" value="UniProtKB-EC"/>
</dbReference>
<feature type="transmembrane region" description="Helical" evidence="10">
    <location>
        <begin position="20"/>
        <end position="37"/>
    </location>
</feature>
<accession>A0A1Y2C676</accession>
<feature type="domain" description="Palmitoyltransferase DHHC" evidence="11">
    <location>
        <begin position="116"/>
        <end position="188"/>
    </location>
</feature>
<comment type="similarity">
    <text evidence="10">Belongs to the DHHC palmitoyltransferase family.</text>
</comment>
<name>A0A1Y2C676_9FUNG</name>
<evidence type="ECO:0000256" key="5">
    <source>
        <dbReference type="ARBA" id="ARBA00023136"/>
    </source>
</evidence>
<evidence type="ECO:0000256" key="9">
    <source>
        <dbReference type="ARBA" id="ARBA00048048"/>
    </source>
</evidence>
<dbReference type="InterPro" id="IPR039859">
    <property type="entry name" value="PFA4/ZDH16/20/ERF2-like"/>
</dbReference>
<evidence type="ECO:0000256" key="1">
    <source>
        <dbReference type="ARBA" id="ARBA00004141"/>
    </source>
</evidence>
<evidence type="ECO:0000256" key="8">
    <source>
        <dbReference type="ARBA" id="ARBA00023315"/>
    </source>
</evidence>
<keyword evidence="3 10" id="KW-0812">Transmembrane</keyword>
<keyword evidence="7" id="KW-0449">Lipoprotein</keyword>
<dbReference type="EC" id="2.3.1.225" evidence="10"/>
<proteinExistence type="inferred from homology"/>
<feature type="domain" description="Palmitoyltransferase DHHC" evidence="11">
    <location>
        <begin position="63"/>
        <end position="99"/>
    </location>
</feature>
<dbReference type="Proteomes" id="UP000193642">
    <property type="component" value="Unassembled WGS sequence"/>
</dbReference>
<comment type="subcellular location">
    <subcellularLocation>
        <location evidence="1">Membrane</location>
        <topology evidence="1">Multi-pass membrane protein</topology>
    </subcellularLocation>
</comment>
<evidence type="ECO:0000313" key="13">
    <source>
        <dbReference type="Proteomes" id="UP000193642"/>
    </source>
</evidence>
<evidence type="ECO:0000256" key="10">
    <source>
        <dbReference type="RuleBase" id="RU079119"/>
    </source>
</evidence>
<dbReference type="EMBL" id="MCGO01000028">
    <property type="protein sequence ID" value="ORY42539.1"/>
    <property type="molecule type" value="Genomic_DNA"/>
</dbReference>